<keyword evidence="2" id="KW-0472">Membrane</keyword>
<keyword evidence="3" id="KW-0732">Signal</keyword>
<feature type="region of interest" description="Disordered" evidence="1">
    <location>
        <begin position="413"/>
        <end position="439"/>
    </location>
</feature>
<feature type="compositionally biased region" description="Low complexity" evidence="1">
    <location>
        <begin position="414"/>
        <end position="426"/>
    </location>
</feature>
<feature type="signal peptide" evidence="3">
    <location>
        <begin position="1"/>
        <end position="21"/>
    </location>
</feature>
<feature type="transmembrane region" description="Helical" evidence="2">
    <location>
        <begin position="34"/>
        <end position="53"/>
    </location>
</feature>
<feature type="transmembrane region" description="Helical" evidence="2">
    <location>
        <begin position="105"/>
        <end position="125"/>
    </location>
</feature>
<feature type="transmembrane region" description="Helical" evidence="2">
    <location>
        <begin position="304"/>
        <end position="327"/>
    </location>
</feature>
<dbReference type="Proteomes" id="UP000545286">
    <property type="component" value="Unassembled WGS sequence"/>
</dbReference>
<feature type="transmembrane region" description="Helical" evidence="2">
    <location>
        <begin position="73"/>
        <end position="93"/>
    </location>
</feature>
<sequence>MSGAALLAAVVILMNAGASDASSLSTSGTEISEVLWQFFLVLTALPFSGQLHAGFETVGGFFTTGDQGFRLGVWPLASLALVAISSFVAAYILERRTPLQTRARRAGAAAAAAGAFTLLMVVVAIPGMRIDSMGSVFTVSALTPSLALVAFTVVFASGWLGRSRVPGRETPNGMTPSHSSPTTRGLASLFTEFGIYTGCLAVAGSLLGVIALVVLFVQSGSQGAMLPALLASAPHLALTALVLGHLGAITINVPYVASEAISVFSPELPFAWLALLPIVLSSLGASLIIGVGRSPTRFPQWSRIWRLPALVLLLWVLTSSLFMPITLHGSASVLGLSVGDVGFGVRPAFWTPALFALWAIAVELGAWILPGHLAVLSPRVHASAVRIRARIGSVEKVERLTWGVHSTATRPYLQPAQPAQPSQPSQPSQPPAAEARRLSSQAKKRLRLAGIMTVIAVLVVTGAAIAVTTVNTQRGAVAQAREYLDAIAAGQASRANELVDPNMETSQRGYVSDEMLASATERITVLDVTETELSPADSDANWFGAAVEPTAATGRQTQNVQVTYRLGGLTETAVLVAERVENELLVLERWQIITPLVFESAAGSSHAFDMTIGSVPVTPGRVESSTWEGNQPVSWVPFTAYPGIYPVAGSESEFYSVSTEPVRVGQPVEETVPDRNVVYTPTEALETAVETAVTQKIDECAASTAASTDGCPFGTYVSTPNTAVSWSVASYPTVSMSTTSNTFEVEDGMASYEYSGNRGRAITGSDTIWGTGSFTVDGDVVTVEFR</sequence>
<accession>A0A7W4ULT9</accession>
<reference evidence="4 5" key="1">
    <citation type="submission" date="2020-08" db="EMBL/GenBank/DDBJ databases">
        <title>Sequencing the genomes of 1000 actinobacteria strains.</title>
        <authorList>
            <person name="Klenk H.-P."/>
        </authorList>
    </citation>
    <scope>NUCLEOTIDE SEQUENCE [LARGE SCALE GENOMIC DNA]</scope>
    <source>
        <strain evidence="4 5">DSM 20419</strain>
    </source>
</reference>
<comment type="caution">
    <text evidence="4">The sequence shown here is derived from an EMBL/GenBank/DDBJ whole genome shotgun (WGS) entry which is preliminary data.</text>
</comment>
<dbReference type="RefSeq" id="WP_183623304.1">
    <property type="nucleotide sequence ID" value="NZ_JACHWJ010000001.1"/>
</dbReference>
<dbReference type="EMBL" id="JACHWJ010000001">
    <property type="protein sequence ID" value="MBB2956830.1"/>
    <property type="molecule type" value="Genomic_DNA"/>
</dbReference>
<evidence type="ECO:0000256" key="2">
    <source>
        <dbReference type="SAM" id="Phobius"/>
    </source>
</evidence>
<keyword evidence="5" id="KW-1185">Reference proteome</keyword>
<feature type="transmembrane region" description="Helical" evidence="2">
    <location>
        <begin position="271"/>
        <end position="292"/>
    </location>
</feature>
<evidence type="ECO:0000313" key="5">
    <source>
        <dbReference type="Proteomes" id="UP000545286"/>
    </source>
</evidence>
<name>A0A7W4ULT9_9MICO</name>
<feature type="transmembrane region" description="Helical" evidence="2">
    <location>
        <begin position="446"/>
        <end position="467"/>
    </location>
</feature>
<feature type="transmembrane region" description="Helical" evidence="2">
    <location>
        <begin position="347"/>
        <end position="369"/>
    </location>
</feature>
<feature type="chain" id="PRO_5031122007" evidence="3">
    <location>
        <begin position="22"/>
        <end position="786"/>
    </location>
</feature>
<evidence type="ECO:0000313" key="4">
    <source>
        <dbReference type="EMBL" id="MBB2956830.1"/>
    </source>
</evidence>
<dbReference type="AlphaFoldDB" id="A0A7W4ULT9"/>
<protein>
    <submittedName>
        <fullName evidence="4">Heme exporter protein D</fullName>
    </submittedName>
</protein>
<evidence type="ECO:0000256" key="1">
    <source>
        <dbReference type="SAM" id="MobiDB-lite"/>
    </source>
</evidence>
<proteinExistence type="predicted"/>
<keyword evidence="2" id="KW-0812">Transmembrane</keyword>
<evidence type="ECO:0000256" key="3">
    <source>
        <dbReference type="SAM" id="SignalP"/>
    </source>
</evidence>
<feature type="transmembrane region" description="Helical" evidence="2">
    <location>
        <begin position="193"/>
        <end position="217"/>
    </location>
</feature>
<organism evidence="4 5">
    <name type="scientific">Pseudoclavibacter helvolus</name>
    <dbReference type="NCBI Taxonomy" id="255205"/>
    <lineage>
        <taxon>Bacteria</taxon>
        <taxon>Bacillati</taxon>
        <taxon>Actinomycetota</taxon>
        <taxon>Actinomycetes</taxon>
        <taxon>Micrococcales</taxon>
        <taxon>Microbacteriaceae</taxon>
        <taxon>Pseudoclavibacter</taxon>
    </lineage>
</organism>
<feature type="transmembrane region" description="Helical" evidence="2">
    <location>
        <begin position="137"/>
        <end position="160"/>
    </location>
</feature>
<gene>
    <name evidence="4" type="ORF">FHX72_000942</name>
</gene>
<keyword evidence="2" id="KW-1133">Transmembrane helix</keyword>